<evidence type="ECO:0000313" key="2">
    <source>
        <dbReference type="Proteomes" id="UP000217768"/>
    </source>
</evidence>
<dbReference type="EMBL" id="NSFD01000053">
    <property type="protein sequence ID" value="PBA24236.1"/>
    <property type="molecule type" value="Genomic_DNA"/>
</dbReference>
<name>A0A2A2ZCM7_MYCAV</name>
<dbReference type="AlphaFoldDB" id="A0A2A2ZCM7"/>
<sequence length="95" mass="10300">MTTPADNTLTTKAVAERLGTDPKTLRVFLRASDDYQAVGSGSRYSFTNKDVSTLKTRFAKWEKERAASKVERDAAKAKALAEVAEKTAESITAAS</sequence>
<accession>A0A2A2ZCM7</accession>
<organism evidence="1 2">
    <name type="scientific">Mycobacterium avium</name>
    <dbReference type="NCBI Taxonomy" id="1764"/>
    <lineage>
        <taxon>Bacteria</taxon>
        <taxon>Bacillati</taxon>
        <taxon>Actinomycetota</taxon>
        <taxon>Actinomycetes</taxon>
        <taxon>Mycobacteriales</taxon>
        <taxon>Mycobacteriaceae</taxon>
        <taxon>Mycobacterium</taxon>
        <taxon>Mycobacterium avium complex (MAC)</taxon>
    </lineage>
</organism>
<reference evidence="1 2" key="1">
    <citation type="submission" date="2017-08" db="EMBL/GenBank/DDBJ databases">
        <title>Phylogenetic analysis of Mycobacterium avium complex whole genomes.</title>
        <authorList>
            <person name="Caverly L.J."/>
            <person name="Spilker T."/>
            <person name="Lipuma J."/>
        </authorList>
    </citation>
    <scope>NUCLEOTIDE SEQUENCE [LARGE SCALE GENOMIC DNA]</scope>
    <source>
        <strain evidence="1 2">FLAC0165</strain>
    </source>
</reference>
<dbReference type="RefSeq" id="WP_050594494.1">
    <property type="nucleotide sequence ID" value="NZ_NSEY01000059.1"/>
</dbReference>
<evidence type="ECO:0000313" key="1">
    <source>
        <dbReference type="EMBL" id="PBA24236.1"/>
    </source>
</evidence>
<proteinExistence type="predicted"/>
<evidence type="ECO:0008006" key="3">
    <source>
        <dbReference type="Google" id="ProtNLM"/>
    </source>
</evidence>
<dbReference type="GeneID" id="75272352"/>
<protein>
    <recommendedName>
        <fullName evidence="3">DNA-binding protein</fullName>
    </recommendedName>
</protein>
<gene>
    <name evidence="1" type="ORF">CKJ66_24030</name>
</gene>
<comment type="caution">
    <text evidence="1">The sequence shown here is derived from an EMBL/GenBank/DDBJ whole genome shotgun (WGS) entry which is preliminary data.</text>
</comment>
<dbReference type="Proteomes" id="UP000217768">
    <property type="component" value="Unassembled WGS sequence"/>
</dbReference>